<reference evidence="1" key="1">
    <citation type="submission" date="2020-11" db="EMBL/GenBank/DDBJ databases">
        <authorList>
            <consortium name="DOE Joint Genome Institute"/>
            <person name="Ahrendt S."/>
            <person name="Riley R."/>
            <person name="Andreopoulos W."/>
            <person name="LaButti K."/>
            <person name="Pangilinan J."/>
            <person name="Ruiz-duenas F.J."/>
            <person name="Barrasa J.M."/>
            <person name="Sanchez-Garcia M."/>
            <person name="Camarero S."/>
            <person name="Miyauchi S."/>
            <person name="Serrano A."/>
            <person name="Linde D."/>
            <person name="Babiker R."/>
            <person name="Drula E."/>
            <person name="Ayuso-Fernandez I."/>
            <person name="Pacheco R."/>
            <person name="Padilla G."/>
            <person name="Ferreira P."/>
            <person name="Barriuso J."/>
            <person name="Kellner H."/>
            <person name="Castanera R."/>
            <person name="Alfaro M."/>
            <person name="Ramirez L."/>
            <person name="Pisabarro A.G."/>
            <person name="Kuo A."/>
            <person name="Tritt A."/>
            <person name="Lipzen A."/>
            <person name="He G."/>
            <person name="Yan M."/>
            <person name="Ng V."/>
            <person name="Cullen D."/>
            <person name="Martin F."/>
            <person name="Rosso M.-N."/>
            <person name="Henrissat B."/>
            <person name="Hibbett D."/>
            <person name="Martinez A.T."/>
            <person name="Grigoriev I.V."/>
        </authorList>
    </citation>
    <scope>NUCLEOTIDE SEQUENCE</scope>
    <source>
        <strain evidence="1">AH 44721</strain>
    </source>
</reference>
<sequence length="443" mass="48889">MNVIPITAHLIQHNSEPTHFVYPYLFTHYEPKGIVYIWLSDDQSLYCTLEEPMADPKEHHLISDDYLLSLTTASGAPSWEFTELLIHHLPDGALKDRMRLGPVDSSGPGGNSKFLGISGENIAVWRNSGANGGNGVIEIYVLSQHGTLDLSATLVSPFGSSNLESIAIPGMYFPPTLLYLSPYEFIGVDATRKEFPRSIEVTRYTSTSHSSESRQKQIVFDFTSPTLPYPRADMRSSLYSETKPVTAVRCLDFDTLELKWQVALQYDVTCKLRYIPSMDVILSIGDGSTVLLTEGGILENVTSYLSLTVLHPSTGEIRALHTIGGPERPCGTVHWYDAGGVCCDLTSTREELGVIFGDGQLAVINVDRLLGSGFPKIAEDRSDKGTVITTVCPAIDPSIPSSKRDEKDLRAGRWRWVRRAFFGDKMVIVHLASGKGFAALLWK</sequence>
<dbReference type="OrthoDB" id="3026076at2759"/>
<dbReference type="AlphaFoldDB" id="A0A9P5NFQ4"/>
<organism evidence="1 2">
    <name type="scientific">Gymnopilus junonius</name>
    <name type="common">Spectacular rustgill mushroom</name>
    <name type="synonym">Gymnopilus spectabilis subsp. junonius</name>
    <dbReference type="NCBI Taxonomy" id="109634"/>
    <lineage>
        <taxon>Eukaryota</taxon>
        <taxon>Fungi</taxon>
        <taxon>Dikarya</taxon>
        <taxon>Basidiomycota</taxon>
        <taxon>Agaricomycotina</taxon>
        <taxon>Agaricomycetes</taxon>
        <taxon>Agaricomycetidae</taxon>
        <taxon>Agaricales</taxon>
        <taxon>Agaricineae</taxon>
        <taxon>Hymenogastraceae</taxon>
        <taxon>Gymnopilus</taxon>
    </lineage>
</organism>
<accession>A0A9P5NFQ4</accession>
<comment type="caution">
    <text evidence="1">The sequence shown here is derived from an EMBL/GenBank/DDBJ whole genome shotgun (WGS) entry which is preliminary data.</text>
</comment>
<proteinExistence type="predicted"/>
<dbReference type="Proteomes" id="UP000724874">
    <property type="component" value="Unassembled WGS sequence"/>
</dbReference>
<gene>
    <name evidence="1" type="ORF">CPB84DRAFT_1828140</name>
</gene>
<protein>
    <submittedName>
        <fullName evidence="1">Uncharacterized protein</fullName>
    </submittedName>
</protein>
<name>A0A9P5NFQ4_GYMJU</name>
<evidence type="ECO:0000313" key="1">
    <source>
        <dbReference type="EMBL" id="KAF8881047.1"/>
    </source>
</evidence>
<evidence type="ECO:0000313" key="2">
    <source>
        <dbReference type="Proteomes" id="UP000724874"/>
    </source>
</evidence>
<dbReference type="EMBL" id="JADNYJ010000135">
    <property type="protein sequence ID" value="KAF8881047.1"/>
    <property type="molecule type" value="Genomic_DNA"/>
</dbReference>
<keyword evidence="2" id="KW-1185">Reference proteome</keyword>